<dbReference type="RefSeq" id="WP_043165151.1">
    <property type="nucleotide sequence ID" value="NZ_JDUV01000005.1"/>
</dbReference>
<feature type="compositionally biased region" description="Low complexity" evidence="1">
    <location>
        <begin position="387"/>
        <end position="411"/>
    </location>
</feature>
<gene>
    <name evidence="2" type="ORF">BCAL_1182</name>
</gene>
<feature type="region of interest" description="Disordered" evidence="1">
    <location>
        <begin position="485"/>
        <end position="579"/>
    </location>
</feature>
<organism evidence="2 3">
    <name type="scientific">Bifidobacterium callitrichos DSM 23973</name>
    <dbReference type="NCBI Taxonomy" id="1437609"/>
    <lineage>
        <taxon>Bacteria</taxon>
        <taxon>Bacillati</taxon>
        <taxon>Actinomycetota</taxon>
        <taxon>Actinomycetes</taxon>
        <taxon>Bifidobacteriales</taxon>
        <taxon>Bifidobacteriaceae</taxon>
        <taxon>Bifidobacterium</taxon>
    </lineage>
</organism>
<name>A0A086ZY49_9BIFI</name>
<feature type="region of interest" description="Disordered" evidence="1">
    <location>
        <begin position="387"/>
        <end position="441"/>
    </location>
</feature>
<comment type="caution">
    <text evidence="2">The sequence shown here is derived from an EMBL/GenBank/DDBJ whole genome shotgun (WGS) entry which is preliminary data.</text>
</comment>
<dbReference type="OrthoDB" id="3480096at2"/>
<feature type="region of interest" description="Disordered" evidence="1">
    <location>
        <begin position="1"/>
        <end position="20"/>
    </location>
</feature>
<dbReference type="STRING" id="1437609.BCAL_1182"/>
<feature type="compositionally biased region" description="Low complexity" evidence="1">
    <location>
        <begin position="485"/>
        <end position="524"/>
    </location>
</feature>
<dbReference type="EMBL" id="JGYS01000022">
    <property type="protein sequence ID" value="KFI51449.1"/>
    <property type="molecule type" value="Genomic_DNA"/>
</dbReference>
<dbReference type="InterPro" id="IPR019933">
    <property type="entry name" value="DivIVA_domain"/>
</dbReference>
<dbReference type="NCBIfam" id="TIGR03544">
    <property type="entry name" value="DivI1A_domain"/>
    <property type="match status" value="2"/>
</dbReference>
<dbReference type="Proteomes" id="UP000029072">
    <property type="component" value="Unassembled WGS sequence"/>
</dbReference>
<dbReference type="eggNOG" id="COG3170">
    <property type="taxonomic scope" value="Bacteria"/>
</dbReference>
<evidence type="ECO:0000313" key="2">
    <source>
        <dbReference type="EMBL" id="KFI51449.1"/>
    </source>
</evidence>
<dbReference type="Gene3D" id="6.10.250.660">
    <property type="match status" value="1"/>
</dbReference>
<evidence type="ECO:0000313" key="3">
    <source>
        <dbReference type="Proteomes" id="UP000029072"/>
    </source>
</evidence>
<evidence type="ECO:0000256" key="1">
    <source>
        <dbReference type="SAM" id="MobiDB-lite"/>
    </source>
</evidence>
<dbReference type="InterPro" id="IPR019932">
    <property type="entry name" value="CHP03543"/>
</dbReference>
<dbReference type="NCBIfam" id="TIGR03543">
    <property type="entry name" value="divI1A_rptt_fam"/>
    <property type="match status" value="1"/>
</dbReference>
<proteinExistence type="predicted"/>
<sequence>MAQQSEAGIPRAGKRKWGYDPDQVDEFLDKAHKLYESDDAQLTQQDIQNVSFELKRGGYVIAQVDAALARLERAVVDKQTTWEISKQGRVAWKARTEELYREIAGHADRGEGERFAPGRGKSPSYDRKQVDRLIDRIVDKCAAELGVDGAEDDPKLDVITPDYVADSVFTQRKGRKGYDERQVDYFLNSCVELLSRIESFDRISDYITADGDADGSAASIGSQPRPRAVPMEAEASIASAAQPVASAANAASSAAQSATAIAGGQVAPLFSADARRRSTDGDDDTPHGYAPSVKADEAASFNALSQAEQSLFSASAGSAASASTPSVPPVEPVASVASTPVAPLFPAASAAPATSAAAPTASTASAVSVAPTAPIVSPVVPVAAAPVTPSSASAPASSYTTPTAPIEMPPSFATPPSPSFAPSASPKPASPAPAQSDDKYTTSSLDALAQMAEASQEFPKVNGTSPFEPHMPSLDVPNTFTSMPAVTPSAPASAPSAPVVSSATASPTPSSTSPSVSTSAAIPSFAPAAKPERGSTQPPQPPFSLLSANNHDLGIPDLSFPSINGNMSDEIQDTTKKEQ</sequence>
<accession>A0A086ZY49</accession>
<reference evidence="2 3" key="1">
    <citation type="submission" date="2014-03" db="EMBL/GenBank/DDBJ databases">
        <title>Genomics of Bifidobacteria.</title>
        <authorList>
            <person name="Ventura M."/>
            <person name="Milani C."/>
            <person name="Lugli G.A."/>
        </authorList>
    </citation>
    <scope>NUCLEOTIDE SEQUENCE [LARGE SCALE GENOMIC DNA]</scope>
    <source>
        <strain evidence="2 3">DSM 23973</strain>
    </source>
</reference>
<protein>
    <submittedName>
        <fullName evidence="2">DivIVA domain containing protein</fullName>
    </submittedName>
</protein>
<dbReference type="AlphaFoldDB" id="A0A086ZY49"/>